<evidence type="ECO:0000313" key="1">
    <source>
        <dbReference type="EMBL" id="KAI3960101.1"/>
    </source>
</evidence>
<keyword evidence="2" id="KW-1185">Reference proteome</keyword>
<gene>
    <name evidence="1" type="ORF">MKW98_016825</name>
</gene>
<evidence type="ECO:0000313" key="2">
    <source>
        <dbReference type="Proteomes" id="UP001202328"/>
    </source>
</evidence>
<dbReference type="AlphaFoldDB" id="A0AAD4TK79"/>
<sequence>MSRDLLDQSDAIADHKVSFLFSIVKKKSRIYYGDYDENRKIGMKLDFVNHPYIEKHSKRSGPSGLFGSSAMVGSCNGLVCVSVPYTNHINDPIYICNPNLGEQISLPRFTMMARNKDNFEYKKTTHLDGHIVSG</sequence>
<accession>A0AAD4TK79</accession>
<name>A0AAD4TK79_9MAGN</name>
<proteinExistence type="predicted"/>
<feature type="non-terminal residue" evidence="1">
    <location>
        <position position="134"/>
    </location>
</feature>
<comment type="caution">
    <text evidence="1">The sequence shown here is derived from an EMBL/GenBank/DDBJ whole genome shotgun (WGS) entry which is preliminary data.</text>
</comment>
<dbReference type="Proteomes" id="UP001202328">
    <property type="component" value="Unassembled WGS sequence"/>
</dbReference>
<reference evidence="1" key="1">
    <citation type="submission" date="2022-04" db="EMBL/GenBank/DDBJ databases">
        <title>A functionally conserved STORR gene fusion in Papaver species that diverged 16.8 million years ago.</title>
        <authorList>
            <person name="Catania T."/>
        </authorList>
    </citation>
    <scope>NUCLEOTIDE SEQUENCE</scope>
    <source>
        <strain evidence="1">S-188037</strain>
    </source>
</reference>
<organism evidence="1 2">
    <name type="scientific">Papaver atlanticum</name>
    <dbReference type="NCBI Taxonomy" id="357466"/>
    <lineage>
        <taxon>Eukaryota</taxon>
        <taxon>Viridiplantae</taxon>
        <taxon>Streptophyta</taxon>
        <taxon>Embryophyta</taxon>
        <taxon>Tracheophyta</taxon>
        <taxon>Spermatophyta</taxon>
        <taxon>Magnoliopsida</taxon>
        <taxon>Ranunculales</taxon>
        <taxon>Papaveraceae</taxon>
        <taxon>Papaveroideae</taxon>
        <taxon>Papaver</taxon>
    </lineage>
</organism>
<dbReference type="EMBL" id="JAJJMB010000948">
    <property type="protein sequence ID" value="KAI3960101.1"/>
    <property type="molecule type" value="Genomic_DNA"/>
</dbReference>
<protein>
    <submittedName>
        <fullName evidence="1">Uncharacterized protein</fullName>
    </submittedName>
</protein>